<keyword evidence="2" id="KW-1185">Reference proteome</keyword>
<name>B6QIJ7_TALMQ</name>
<evidence type="ECO:0000313" key="2">
    <source>
        <dbReference type="Proteomes" id="UP000001294"/>
    </source>
</evidence>
<sequence>MTALSDPPKIPTIDWADFAEGDTEKRFKCAQGQVDVFKKFGFVKLTKSWSLR</sequence>
<accession>B6QIJ7</accession>
<proteinExistence type="predicted"/>
<reference evidence="2" key="1">
    <citation type="journal article" date="2015" name="Genome Announc.">
        <title>Genome sequence of the AIDS-associated pathogen Penicillium marneffei (ATCC18224) and its near taxonomic relative Talaromyces stipitatus (ATCC10500).</title>
        <authorList>
            <person name="Nierman W.C."/>
            <person name="Fedorova-Abrams N.D."/>
            <person name="Andrianopoulos A."/>
        </authorList>
    </citation>
    <scope>NUCLEOTIDE SEQUENCE [LARGE SCALE GENOMIC DNA]</scope>
    <source>
        <strain evidence="2">ATCC 18224 / CBS 334.59 / QM 7333</strain>
    </source>
</reference>
<dbReference type="EMBL" id="DS995902">
    <property type="protein sequence ID" value="EEA23192.1"/>
    <property type="molecule type" value="Genomic_DNA"/>
</dbReference>
<gene>
    <name evidence="1" type="ORF">PMAA_097810</name>
</gene>
<dbReference type="HOGENOM" id="CLU_3087961_0_0_1"/>
<dbReference type="Proteomes" id="UP000001294">
    <property type="component" value="Unassembled WGS sequence"/>
</dbReference>
<organism evidence="1 2">
    <name type="scientific">Talaromyces marneffei (strain ATCC 18224 / CBS 334.59 / QM 7333)</name>
    <name type="common">Penicillium marneffei</name>
    <dbReference type="NCBI Taxonomy" id="441960"/>
    <lineage>
        <taxon>Eukaryota</taxon>
        <taxon>Fungi</taxon>
        <taxon>Dikarya</taxon>
        <taxon>Ascomycota</taxon>
        <taxon>Pezizomycotina</taxon>
        <taxon>Eurotiomycetes</taxon>
        <taxon>Eurotiomycetidae</taxon>
        <taxon>Eurotiales</taxon>
        <taxon>Trichocomaceae</taxon>
        <taxon>Talaromyces</taxon>
        <taxon>Talaromyces sect. Talaromyces</taxon>
    </lineage>
</organism>
<dbReference type="VEuPathDB" id="FungiDB:PMAA_097810"/>
<dbReference type="AlphaFoldDB" id="B6QIJ7"/>
<evidence type="ECO:0000313" key="1">
    <source>
        <dbReference type="EMBL" id="EEA23192.1"/>
    </source>
</evidence>
<protein>
    <submittedName>
        <fullName evidence="1">Uncharacterized protein</fullName>
    </submittedName>
</protein>